<protein>
    <recommendedName>
        <fullName evidence="6">CopC domain-containing protein</fullName>
    </recommendedName>
</protein>
<keyword evidence="4" id="KW-0472">Membrane</keyword>
<keyword evidence="1 5" id="KW-0732">Signal</keyword>
<comment type="caution">
    <text evidence="7">The sequence shown here is derived from an EMBL/GenBank/DDBJ whole genome shotgun (WGS) entry which is preliminary data.</text>
</comment>
<gene>
    <name evidence="7" type="ORF">GCM10022255_045430</name>
</gene>
<dbReference type="SUPFAM" id="SSF81296">
    <property type="entry name" value="E set domains"/>
    <property type="match status" value="1"/>
</dbReference>
<feature type="domain" description="CopC" evidence="6">
    <location>
        <begin position="27"/>
        <end position="143"/>
    </location>
</feature>
<feature type="chain" id="PRO_5045791052" description="CopC domain-containing protein" evidence="5">
    <location>
        <begin position="27"/>
        <end position="244"/>
    </location>
</feature>
<accession>A0ABP8DB30</accession>
<evidence type="ECO:0000313" key="8">
    <source>
        <dbReference type="Proteomes" id="UP001500620"/>
    </source>
</evidence>
<proteinExistence type="predicted"/>
<keyword evidence="2" id="KW-0186">Copper</keyword>
<reference evidence="8" key="1">
    <citation type="journal article" date="2019" name="Int. J. Syst. Evol. Microbiol.">
        <title>The Global Catalogue of Microorganisms (GCM) 10K type strain sequencing project: providing services to taxonomists for standard genome sequencing and annotation.</title>
        <authorList>
            <consortium name="The Broad Institute Genomics Platform"/>
            <consortium name="The Broad Institute Genome Sequencing Center for Infectious Disease"/>
            <person name="Wu L."/>
            <person name="Ma J."/>
        </authorList>
    </citation>
    <scope>NUCLEOTIDE SEQUENCE [LARGE SCALE GENOMIC DNA]</scope>
    <source>
        <strain evidence="8">JCM 17441</strain>
    </source>
</reference>
<dbReference type="EMBL" id="BAABAT010000012">
    <property type="protein sequence ID" value="GAA4251726.1"/>
    <property type="molecule type" value="Genomic_DNA"/>
</dbReference>
<sequence length="244" mass="25412">MRLPVRAGAVLLVVAALLLPASPAAAHGQLAMSDPVADSTVSQPMAELTLYFTETPASYAWFTVTTPSGRRVESSWRGGQPKRLDKPVTEYFLVDGKFEPRVYNTGYPAVVVVSHWPEQGAYTVAYQSVASDGEAVKGTLKFTYSGPATPAPAGWTPPTAGPSDALTQALAGHGATPTASAAPGLFSDVGNAPAPQQAQPPAPSTPFVLTDWLIPALIVVAVGAMVLAAARRSPAVPARKRRRA</sequence>
<evidence type="ECO:0000313" key="7">
    <source>
        <dbReference type="EMBL" id="GAA4251726.1"/>
    </source>
</evidence>
<evidence type="ECO:0000256" key="5">
    <source>
        <dbReference type="SAM" id="SignalP"/>
    </source>
</evidence>
<keyword evidence="8" id="KW-1185">Reference proteome</keyword>
<dbReference type="InterPro" id="IPR007348">
    <property type="entry name" value="CopC_dom"/>
</dbReference>
<dbReference type="Gene3D" id="2.60.40.1220">
    <property type="match status" value="1"/>
</dbReference>
<keyword evidence="4" id="KW-1133">Transmembrane helix</keyword>
<evidence type="ECO:0000256" key="3">
    <source>
        <dbReference type="SAM" id="MobiDB-lite"/>
    </source>
</evidence>
<name>A0ABP8DB30_9ACTN</name>
<dbReference type="RefSeq" id="WP_345129128.1">
    <property type="nucleotide sequence ID" value="NZ_BAABAT010000012.1"/>
</dbReference>
<dbReference type="Proteomes" id="UP001500620">
    <property type="component" value="Unassembled WGS sequence"/>
</dbReference>
<evidence type="ECO:0000256" key="2">
    <source>
        <dbReference type="ARBA" id="ARBA00023008"/>
    </source>
</evidence>
<feature type="signal peptide" evidence="5">
    <location>
        <begin position="1"/>
        <end position="26"/>
    </location>
</feature>
<evidence type="ECO:0000256" key="4">
    <source>
        <dbReference type="SAM" id="Phobius"/>
    </source>
</evidence>
<feature type="transmembrane region" description="Helical" evidence="4">
    <location>
        <begin position="212"/>
        <end position="230"/>
    </location>
</feature>
<organism evidence="7 8">
    <name type="scientific">Dactylosporangium darangshiense</name>
    <dbReference type="NCBI Taxonomy" id="579108"/>
    <lineage>
        <taxon>Bacteria</taxon>
        <taxon>Bacillati</taxon>
        <taxon>Actinomycetota</taxon>
        <taxon>Actinomycetes</taxon>
        <taxon>Micromonosporales</taxon>
        <taxon>Micromonosporaceae</taxon>
        <taxon>Dactylosporangium</taxon>
    </lineage>
</organism>
<feature type="region of interest" description="Disordered" evidence="3">
    <location>
        <begin position="151"/>
        <end position="203"/>
    </location>
</feature>
<feature type="compositionally biased region" description="Low complexity" evidence="3">
    <location>
        <begin position="151"/>
        <end position="162"/>
    </location>
</feature>
<evidence type="ECO:0000259" key="6">
    <source>
        <dbReference type="Pfam" id="PF04234"/>
    </source>
</evidence>
<dbReference type="InterPro" id="IPR014756">
    <property type="entry name" value="Ig_E-set"/>
</dbReference>
<keyword evidence="4" id="KW-0812">Transmembrane</keyword>
<dbReference type="InterPro" id="IPR014755">
    <property type="entry name" value="Cu-Rt/internalin_Ig-like"/>
</dbReference>
<dbReference type="Pfam" id="PF04234">
    <property type="entry name" value="CopC"/>
    <property type="match status" value="1"/>
</dbReference>
<evidence type="ECO:0000256" key="1">
    <source>
        <dbReference type="ARBA" id="ARBA00022729"/>
    </source>
</evidence>